<dbReference type="PANTHER" id="PTHR11530:SF11">
    <property type="entry name" value="D-ASPARTATE OXIDASE"/>
    <property type="match status" value="1"/>
</dbReference>
<reference evidence="8 9" key="1">
    <citation type="journal article" date="2019" name="Nat. Ecol. Evol.">
        <title>Megaphylogeny resolves global patterns of mushroom evolution.</title>
        <authorList>
            <person name="Varga T."/>
            <person name="Krizsan K."/>
            <person name="Foldi C."/>
            <person name="Dima B."/>
            <person name="Sanchez-Garcia M."/>
            <person name="Sanchez-Ramirez S."/>
            <person name="Szollosi G.J."/>
            <person name="Szarkandi J.G."/>
            <person name="Papp V."/>
            <person name="Albert L."/>
            <person name="Andreopoulos W."/>
            <person name="Angelini C."/>
            <person name="Antonin V."/>
            <person name="Barry K.W."/>
            <person name="Bougher N.L."/>
            <person name="Buchanan P."/>
            <person name="Buyck B."/>
            <person name="Bense V."/>
            <person name="Catcheside P."/>
            <person name="Chovatia M."/>
            <person name="Cooper J."/>
            <person name="Damon W."/>
            <person name="Desjardin D."/>
            <person name="Finy P."/>
            <person name="Geml J."/>
            <person name="Haridas S."/>
            <person name="Hughes K."/>
            <person name="Justo A."/>
            <person name="Karasinski D."/>
            <person name="Kautmanova I."/>
            <person name="Kiss B."/>
            <person name="Kocsube S."/>
            <person name="Kotiranta H."/>
            <person name="LaButti K.M."/>
            <person name="Lechner B.E."/>
            <person name="Liimatainen K."/>
            <person name="Lipzen A."/>
            <person name="Lukacs Z."/>
            <person name="Mihaltcheva S."/>
            <person name="Morgado L.N."/>
            <person name="Niskanen T."/>
            <person name="Noordeloos M.E."/>
            <person name="Ohm R.A."/>
            <person name="Ortiz-Santana B."/>
            <person name="Ovrebo C."/>
            <person name="Racz N."/>
            <person name="Riley R."/>
            <person name="Savchenko A."/>
            <person name="Shiryaev A."/>
            <person name="Soop K."/>
            <person name="Spirin V."/>
            <person name="Szebenyi C."/>
            <person name="Tomsovsky M."/>
            <person name="Tulloss R.E."/>
            <person name="Uehling J."/>
            <person name="Grigoriev I.V."/>
            <person name="Vagvolgyi C."/>
            <person name="Papp T."/>
            <person name="Martin F.M."/>
            <person name="Miettinen O."/>
            <person name="Hibbett D.S."/>
            <person name="Nagy L.G."/>
        </authorList>
    </citation>
    <scope>NUCLEOTIDE SEQUENCE [LARGE SCALE GENOMIC DNA]</scope>
    <source>
        <strain evidence="8 9">CBS 166.37</strain>
    </source>
</reference>
<proteinExistence type="inferred from homology"/>
<evidence type="ECO:0000256" key="4">
    <source>
        <dbReference type="ARBA" id="ARBA00022827"/>
    </source>
</evidence>
<dbReference type="SUPFAM" id="SSF51971">
    <property type="entry name" value="Nucleotide-binding domain"/>
    <property type="match status" value="1"/>
</dbReference>
<dbReference type="OrthoDB" id="2015447at2759"/>
<keyword evidence="3" id="KW-0285">Flavoprotein</keyword>
<dbReference type="PROSITE" id="PS00677">
    <property type="entry name" value="DAO"/>
    <property type="match status" value="1"/>
</dbReference>
<dbReference type="Gene3D" id="3.30.9.10">
    <property type="entry name" value="D-Amino Acid Oxidase, subunit A, domain 2"/>
    <property type="match status" value="1"/>
</dbReference>
<evidence type="ECO:0000256" key="6">
    <source>
        <dbReference type="PIRSR" id="PIRSR000189-1"/>
    </source>
</evidence>
<feature type="binding site" evidence="6">
    <location>
        <position position="168"/>
    </location>
    <ligand>
        <name>FAD</name>
        <dbReference type="ChEBI" id="CHEBI:57692"/>
    </ligand>
</feature>
<dbReference type="GO" id="GO:0003884">
    <property type="term" value="F:D-amino-acid oxidase activity"/>
    <property type="evidence" value="ECO:0007669"/>
    <property type="project" value="InterPro"/>
</dbReference>
<dbReference type="EMBL" id="ML213598">
    <property type="protein sequence ID" value="TFK39747.1"/>
    <property type="molecule type" value="Genomic_DNA"/>
</dbReference>
<name>A0A5C3M4H0_9AGAR</name>
<feature type="binding site" evidence="6">
    <location>
        <begin position="52"/>
        <end position="53"/>
    </location>
    <ligand>
        <name>FAD</name>
        <dbReference type="ChEBI" id="CHEBI:57692"/>
    </ligand>
</feature>
<feature type="domain" description="FAD dependent oxidoreductase" evidence="7">
    <location>
        <begin position="11"/>
        <end position="373"/>
    </location>
</feature>
<evidence type="ECO:0000256" key="5">
    <source>
        <dbReference type="ARBA" id="ARBA00023002"/>
    </source>
</evidence>
<keyword evidence="9" id="KW-1185">Reference proteome</keyword>
<dbReference type="GO" id="GO:0005737">
    <property type="term" value="C:cytoplasm"/>
    <property type="evidence" value="ECO:0007669"/>
    <property type="project" value="TreeGrafter"/>
</dbReference>
<evidence type="ECO:0000313" key="8">
    <source>
        <dbReference type="EMBL" id="TFK39747.1"/>
    </source>
</evidence>
<sequence length="384" mass="41856">MASPIPMKKEVVVLGAGVIGLTTALQIQREGKYNVTVIAETLPSDPESITYTSQWAGAHHVYNPIEDPAQHKLDERTFDVMWELSAPGSEAEECFLRVHQTEYFFSERPIPEPLETMPDFQRLPESSLIPGATWGISFSTVTIDVPIYLNYLLMQFLAVGGCIVRGSVQHINQVIEGGARAVPGASTGHIFSGGARPKGPDAVIVCLGLGARFLGGVEDKNMFPIRGQTVIIRAPWVRFGRSSSGEKNKEMTYIIPRRSSDVIVGGTKVPNDWYPKPRPESTRDILERGLALCPELAPPEIRSQGTPTVENLLPHVVGQGCGLRPARKGGIRLEAEWMSVPHGRGKVPVVHNYGHGGYGFQASWGSAEVAARLLEDALEHGQPE</sequence>
<dbReference type="PIRSF" id="PIRSF000189">
    <property type="entry name" value="D-aa_oxidase"/>
    <property type="match status" value="1"/>
</dbReference>
<feature type="binding site" evidence="6">
    <location>
        <position position="357"/>
    </location>
    <ligand>
        <name>D-dopa</name>
        <dbReference type="ChEBI" id="CHEBI:149689"/>
    </ligand>
</feature>
<dbReference type="Gene3D" id="3.40.50.720">
    <property type="entry name" value="NAD(P)-binding Rossmann-like Domain"/>
    <property type="match status" value="1"/>
</dbReference>
<comment type="similarity">
    <text evidence="2">Belongs to the DAMOX/DASOX family.</text>
</comment>
<dbReference type="Pfam" id="PF01266">
    <property type="entry name" value="DAO"/>
    <property type="match status" value="1"/>
</dbReference>
<dbReference type="Proteomes" id="UP000308652">
    <property type="component" value="Unassembled WGS sequence"/>
</dbReference>
<feature type="binding site" evidence="6">
    <location>
        <position position="324"/>
    </location>
    <ligand>
        <name>D-dopa</name>
        <dbReference type="ChEBI" id="CHEBI:149689"/>
    </ligand>
</feature>
<dbReference type="PANTHER" id="PTHR11530">
    <property type="entry name" value="D-AMINO ACID OXIDASE"/>
    <property type="match status" value="1"/>
</dbReference>
<dbReference type="GO" id="GO:0019478">
    <property type="term" value="P:D-amino acid catabolic process"/>
    <property type="evidence" value="ECO:0007669"/>
    <property type="project" value="TreeGrafter"/>
</dbReference>
<evidence type="ECO:0000256" key="1">
    <source>
        <dbReference type="ARBA" id="ARBA00001974"/>
    </source>
</evidence>
<comment type="cofactor">
    <cofactor evidence="1 6">
        <name>FAD</name>
        <dbReference type="ChEBI" id="CHEBI:57692"/>
    </cofactor>
</comment>
<dbReference type="InterPro" id="IPR006181">
    <property type="entry name" value="D-amino_acid_oxidase_CS"/>
</dbReference>
<gene>
    <name evidence="8" type="ORF">BDQ12DRAFT_509488</name>
</gene>
<dbReference type="InterPro" id="IPR023209">
    <property type="entry name" value="DAO"/>
</dbReference>
<dbReference type="GO" id="GO:0071949">
    <property type="term" value="F:FAD binding"/>
    <property type="evidence" value="ECO:0007669"/>
    <property type="project" value="InterPro"/>
</dbReference>
<dbReference type="InterPro" id="IPR006076">
    <property type="entry name" value="FAD-dep_OxRdtase"/>
</dbReference>
<evidence type="ECO:0000256" key="3">
    <source>
        <dbReference type="ARBA" id="ARBA00022630"/>
    </source>
</evidence>
<dbReference type="STRING" id="68775.A0A5C3M4H0"/>
<evidence type="ECO:0000259" key="7">
    <source>
        <dbReference type="Pfam" id="PF01266"/>
    </source>
</evidence>
<keyword evidence="5" id="KW-0560">Oxidoreductase</keyword>
<keyword evidence="4 6" id="KW-0274">FAD</keyword>
<dbReference type="AlphaFoldDB" id="A0A5C3M4H0"/>
<dbReference type="SUPFAM" id="SSF54373">
    <property type="entry name" value="FAD-linked reductases, C-terminal domain"/>
    <property type="match status" value="1"/>
</dbReference>
<accession>A0A5C3M4H0</accession>
<evidence type="ECO:0000313" key="9">
    <source>
        <dbReference type="Proteomes" id="UP000308652"/>
    </source>
</evidence>
<evidence type="ECO:0000256" key="2">
    <source>
        <dbReference type="ARBA" id="ARBA00006730"/>
    </source>
</evidence>
<protein>
    <submittedName>
        <fullName evidence="8">D-aspartate oxidase</fullName>
    </submittedName>
</protein>
<organism evidence="8 9">
    <name type="scientific">Crucibulum laeve</name>
    <dbReference type="NCBI Taxonomy" id="68775"/>
    <lineage>
        <taxon>Eukaryota</taxon>
        <taxon>Fungi</taxon>
        <taxon>Dikarya</taxon>
        <taxon>Basidiomycota</taxon>
        <taxon>Agaricomycotina</taxon>
        <taxon>Agaricomycetes</taxon>
        <taxon>Agaricomycetidae</taxon>
        <taxon>Agaricales</taxon>
        <taxon>Agaricineae</taxon>
        <taxon>Nidulariaceae</taxon>
        <taxon>Crucibulum</taxon>
    </lineage>
</organism>